<keyword evidence="3" id="KW-1185">Reference proteome</keyword>
<dbReference type="AlphaFoldDB" id="A0A2J7PX05"/>
<feature type="domain" description="PiggyBac transposable element-derived protein" evidence="1">
    <location>
        <begin position="2"/>
        <end position="85"/>
    </location>
</feature>
<reference evidence="2 3" key="1">
    <citation type="submission" date="2017-12" db="EMBL/GenBank/DDBJ databases">
        <title>Hemimetabolous genomes reveal molecular basis of termite eusociality.</title>
        <authorList>
            <person name="Harrison M.C."/>
            <person name="Jongepier E."/>
            <person name="Robertson H.M."/>
            <person name="Arning N."/>
            <person name="Bitard-Feildel T."/>
            <person name="Chao H."/>
            <person name="Childers C.P."/>
            <person name="Dinh H."/>
            <person name="Doddapaneni H."/>
            <person name="Dugan S."/>
            <person name="Gowin J."/>
            <person name="Greiner C."/>
            <person name="Han Y."/>
            <person name="Hu H."/>
            <person name="Hughes D.S.T."/>
            <person name="Huylmans A.-K."/>
            <person name="Kemena C."/>
            <person name="Kremer L.P.M."/>
            <person name="Lee S.L."/>
            <person name="Lopez-Ezquerra A."/>
            <person name="Mallet L."/>
            <person name="Monroy-Kuhn J.M."/>
            <person name="Moser A."/>
            <person name="Murali S.C."/>
            <person name="Muzny D.M."/>
            <person name="Otani S."/>
            <person name="Piulachs M.-D."/>
            <person name="Poelchau M."/>
            <person name="Qu J."/>
            <person name="Schaub F."/>
            <person name="Wada-Katsumata A."/>
            <person name="Worley K.C."/>
            <person name="Xie Q."/>
            <person name="Ylla G."/>
            <person name="Poulsen M."/>
            <person name="Gibbs R.A."/>
            <person name="Schal C."/>
            <person name="Richards S."/>
            <person name="Belles X."/>
            <person name="Korb J."/>
            <person name="Bornberg-Bauer E."/>
        </authorList>
    </citation>
    <scope>NUCLEOTIDE SEQUENCE [LARGE SCALE GENOMIC DNA]</scope>
    <source>
        <tissue evidence="2">Whole body</tissue>
    </source>
</reference>
<accession>A0A2J7PX05</accession>
<dbReference type="InParanoid" id="A0A2J7PX05"/>
<organism evidence="2 3">
    <name type="scientific">Cryptotermes secundus</name>
    <dbReference type="NCBI Taxonomy" id="105785"/>
    <lineage>
        <taxon>Eukaryota</taxon>
        <taxon>Metazoa</taxon>
        <taxon>Ecdysozoa</taxon>
        <taxon>Arthropoda</taxon>
        <taxon>Hexapoda</taxon>
        <taxon>Insecta</taxon>
        <taxon>Pterygota</taxon>
        <taxon>Neoptera</taxon>
        <taxon>Polyneoptera</taxon>
        <taxon>Dictyoptera</taxon>
        <taxon>Blattodea</taxon>
        <taxon>Blattoidea</taxon>
        <taxon>Termitoidae</taxon>
        <taxon>Kalotermitidae</taxon>
        <taxon>Cryptotermitinae</taxon>
        <taxon>Cryptotermes</taxon>
    </lineage>
</organism>
<dbReference type="EMBL" id="NEVH01020864">
    <property type="protein sequence ID" value="PNF20867.1"/>
    <property type="molecule type" value="Genomic_DNA"/>
</dbReference>
<dbReference type="Proteomes" id="UP000235965">
    <property type="component" value="Unassembled WGS sequence"/>
</dbReference>
<comment type="caution">
    <text evidence="2">The sequence shown here is derived from an EMBL/GenBank/DDBJ whole genome shotgun (WGS) entry which is preliminary data.</text>
</comment>
<name>A0A2J7PX05_9NEOP</name>
<dbReference type="Pfam" id="PF13843">
    <property type="entry name" value="DDE_Tnp_1_7"/>
    <property type="match status" value="1"/>
</dbReference>
<gene>
    <name evidence="2" type="ORF">B7P43_G11729</name>
</gene>
<protein>
    <recommendedName>
        <fullName evidence="1">PiggyBac transposable element-derived protein domain-containing protein</fullName>
    </recommendedName>
</protein>
<dbReference type="STRING" id="105785.A0A2J7PX05"/>
<evidence type="ECO:0000313" key="3">
    <source>
        <dbReference type="Proteomes" id="UP000235965"/>
    </source>
</evidence>
<proteinExistence type="predicted"/>
<evidence type="ECO:0000313" key="2">
    <source>
        <dbReference type="EMBL" id="PNF20867.1"/>
    </source>
</evidence>
<dbReference type="InterPro" id="IPR029526">
    <property type="entry name" value="PGBD"/>
</dbReference>
<sequence length="153" mass="17201">MRTYNPGKLTKCCLLVHVVTESTSGYIGYLEFYSGEGKKLQETILSILEPYLDQNYHVYQDNYYNSVAIAEHLLSRKVHVYGTIRILQIVFALLLLHSVVCPLSCHTSRSSGYFLAKAKPLHCQGFLCGNLGDDSYGFAHGIRVDMSIELTLC</sequence>
<evidence type="ECO:0000259" key="1">
    <source>
        <dbReference type="Pfam" id="PF13843"/>
    </source>
</evidence>
<dbReference type="OrthoDB" id="427030at2759"/>